<evidence type="ECO:0000259" key="4">
    <source>
        <dbReference type="SMART" id="SM01360"/>
    </source>
</evidence>
<evidence type="ECO:0000313" key="5">
    <source>
        <dbReference type="EMBL" id="MEJ6012018.1"/>
    </source>
</evidence>
<dbReference type="Pfam" id="PF11974">
    <property type="entry name" value="bMG3"/>
    <property type="match status" value="1"/>
</dbReference>
<dbReference type="InterPro" id="IPR051802">
    <property type="entry name" value="YfhM-like"/>
</dbReference>
<feature type="domain" description="Alpha-2-macroglobulin bait region" evidence="3">
    <location>
        <begin position="1017"/>
        <end position="1192"/>
    </location>
</feature>
<dbReference type="PANTHER" id="PTHR40094:SF1">
    <property type="entry name" value="UBIQUITIN DOMAIN-CONTAINING PROTEIN"/>
    <property type="match status" value="1"/>
</dbReference>
<dbReference type="InterPro" id="IPR011625">
    <property type="entry name" value="A2M_N_BRD"/>
</dbReference>
<dbReference type="SMART" id="SM01359">
    <property type="entry name" value="A2M_N_2"/>
    <property type="match status" value="1"/>
</dbReference>
<evidence type="ECO:0000256" key="1">
    <source>
        <dbReference type="ARBA" id="ARBA00010556"/>
    </source>
</evidence>
<feature type="signal peptide" evidence="2">
    <location>
        <begin position="1"/>
        <end position="21"/>
    </location>
</feature>
<dbReference type="SMART" id="SM01360">
    <property type="entry name" value="A2M"/>
    <property type="match status" value="1"/>
</dbReference>
<sequence length="1914" mass="203304">MRARWIVSLLAVAALPFAAQSDTTPQVIMATTGTGGGAGGAVERFTLRFSESMVPLGDPRAAPAATSDCPVPATGRWVDQQTFVLDFARPLPGGLSCKVTLRDKLATLRGVSVGGSTSFPIETGGPSVRAVLAPGSDGDIDEDQVFLVATNVRADPASVAAKASCAVDGIGEAAAIDVLPTDTVGRVLEGMGEDTWARRSFMEDAGLPAKLPADAASRAAALGNVMALKCRRPLPPERDMALVWPKTISGAGGKLAGTDQRFDFTVRKAFAASFDCGRVNASAGCNPVTPAYVRFTAPIARDKAMAVRLRMADGTMIAPKLDPDTRGNSELSDLEFPGPFPAATAAQVILPAGVQDLSGRTLSNAARFPLAVRFDAMPPLVKFAAQFGIVEASEGLLPVTVRAVEPDLIGKATTIDGRSARIADDDRVIADWLRRLDKATRRDYEWIELKDGTSKAINHTGEKPLLKPAEGTALKLPLPGKGKDFEVIGVPVKAKGFHVVEFASPALGRALLGRNVPRYVPAAALVTDMAVHFKWGRESSFVWVTSLSTGKPVEGASVRISDSCSGKLLASGTTDKAGALFARQGLPEPETSGGCGEDESHPLMVSARAGGDMSFTLTTWNNGISPYDFDLSFGVNASNETIHTIMDRSLVRVGEAVHFKHVLRKPIGPGFTYANGFTGTFVLRHNGSETEFSQPVTIDGMGSGENEWTVPQGAPLGTYSLRFEVDGRTIYSSQDVRVDEYRLPTMRASVTGPEQALVQPKSVPLSLFVGYLSGGGAGAVPVTLRTEFNSWGRAPKGWEAYEFGGALVKEGVRPLSIEGDGEVSEPLPYSQTLPATLGADGTAKTAVDVSAAINQTISLMVEMDYPDANGETLTAGRRVTLYPSAVQLGMKTDGWLMRSSELRLNFAALDLTNKPLSGQMVKVELFSKQTITARRRLIGGFYAYDNQQKVERIAAGCTASTNAQGKADCVIDAGVSGEVTVVATTTDREGRVARSSRSVWLAGADEWWFGGDNGDRMDVVPEKTAYAAGETARLQVRMPYREATALVTVEREGVLSSYVTELSGKDPVVEVKMPAAYAPNVYVSVMAVRGRVTGARPWLTEMAQKLGLPFTSEGLPPTAAVDLAKPSYRIGMTELKVGWEGHKLNIDVKADKEAYGVREKAQVKVTVRDPSGKPAPSADLAFVAVDEALLQLMPNDSWKLLDAMMGERSLEVATSTAQMQVVGKRHYGKKAVAAGGGGGDASGVNRENFQPVLLWKGRVALDAKGEAVVEVPLSDALSRFRLVAIATDGAQLFGTGESTIRTRQELAVYPGLPPLVRTGDTYDAVFTLRNGQDKPMKVTARPQVEGGIKVGEAQTVTIPAGGATRVRWSVKAPEVPGTLKWTVEAKSKDGKYRDSVVAMQEVAPAVPVEVWAASLYRVGEGTPPSIMVPQGALPGGFVDIALSDSLAPPLGGVRDYMQAYAYNCFEQQLSRIVATDNLAAWEALSAAIPTYLDGDGLLRYWPVANMRGSTELTAYTLAISSASGLKIPEESRAKMVAALKGVVEGRVNRDRPFAADERLVRVAALSALARAGAADPGLVARVDMVPAQMPTGTLADWIVTLDRLPKAPRAAMLKAAAEGELRKRLVYEGTRLDLSDANRAPWWMMVSADEMAIKVLDASLGKADWQAEAPKLMVGIASRQQRGHWDTTPANAWGAVVVRRFAKLYPASAIAGTTTLALGGKSLAVQWPRKDVAVPLQLPLVAGPMTLSQAGGAGPWATVSVHAAVPLREPLMAGYRLAREVTVVSAREKGKLTAGDVVRVKLTVTATADRTWVVLADPLPPGATVMSGLGGQSSMLRGGEGAASEGAWPAYVENAKDSWRAYFDWLPRGTTTVEYTVRLNGSGQFTLPPARVEAMYAPAIRAQLPVPAMTVWGG</sequence>
<evidence type="ECO:0000313" key="6">
    <source>
        <dbReference type="Proteomes" id="UP001379235"/>
    </source>
</evidence>
<protein>
    <submittedName>
        <fullName evidence="5">MG2 domain-containing protein</fullName>
    </submittedName>
</protein>
<dbReference type="Pfam" id="PF17973">
    <property type="entry name" value="bMG10"/>
    <property type="match status" value="1"/>
</dbReference>
<dbReference type="InterPro" id="IPR002890">
    <property type="entry name" value="MG2"/>
</dbReference>
<dbReference type="Pfam" id="PF01835">
    <property type="entry name" value="MG2"/>
    <property type="match status" value="1"/>
</dbReference>
<dbReference type="InterPro" id="IPR021868">
    <property type="entry name" value="Alpha_2_Macroglob_MG3"/>
</dbReference>
<evidence type="ECO:0000259" key="3">
    <source>
        <dbReference type="SMART" id="SM01359"/>
    </source>
</evidence>
<comment type="caution">
    <text evidence="5">The sequence shown here is derived from an EMBL/GenBank/DDBJ whole genome shotgun (WGS) entry which is preliminary data.</text>
</comment>
<proteinExistence type="inferred from homology"/>
<feature type="chain" id="PRO_5047142299" evidence="2">
    <location>
        <begin position="22"/>
        <end position="1914"/>
    </location>
</feature>
<reference evidence="5 6" key="1">
    <citation type="submission" date="2024-03" db="EMBL/GenBank/DDBJ databases">
        <authorList>
            <person name="Jo J.-H."/>
        </authorList>
    </citation>
    <scope>NUCLEOTIDE SEQUENCE [LARGE SCALE GENOMIC DNA]</scope>
    <source>
        <strain evidence="5 6">AS3R-12</strain>
    </source>
</reference>
<feature type="domain" description="Alpha-2-macroglobulin" evidence="4">
    <location>
        <begin position="1252"/>
        <end position="1342"/>
    </location>
</feature>
<organism evidence="5 6">
    <name type="scientific">Novosphingobium aquae</name>
    <dbReference type="NCBI Taxonomy" id="3133435"/>
    <lineage>
        <taxon>Bacteria</taxon>
        <taxon>Pseudomonadati</taxon>
        <taxon>Pseudomonadota</taxon>
        <taxon>Alphaproteobacteria</taxon>
        <taxon>Sphingomonadales</taxon>
        <taxon>Sphingomonadaceae</taxon>
        <taxon>Novosphingobium</taxon>
    </lineage>
</organism>
<dbReference type="RefSeq" id="WP_339969804.1">
    <property type="nucleotide sequence ID" value="NZ_JBBHJY010000012.1"/>
</dbReference>
<gene>
    <name evidence="5" type="ORF">WG900_19105</name>
</gene>
<comment type="similarity">
    <text evidence="1">Belongs to the protease inhibitor I39 (alpha-2-macroglobulin) family. Bacterial alpha-2-macroglobulin subfamily.</text>
</comment>
<dbReference type="Pfam" id="PF07703">
    <property type="entry name" value="A2M_BRD"/>
    <property type="match status" value="1"/>
</dbReference>
<dbReference type="EMBL" id="JBBHJY010000012">
    <property type="protein sequence ID" value="MEJ6012018.1"/>
    <property type="molecule type" value="Genomic_DNA"/>
</dbReference>
<keyword evidence="2" id="KW-0732">Signal</keyword>
<evidence type="ECO:0000256" key="2">
    <source>
        <dbReference type="SAM" id="SignalP"/>
    </source>
</evidence>
<dbReference type="Proteomes" id="UP001379235">
    <property type="component" value="Unassembled WGS sequence"/>
</dbReference>
<dbReference type="PANTHER" id="PTHR40094">
    <property type="entry name" value="ALPHA-2-MACROGLOBULIN HOMOLOG"/>
    <property type="match status" value="1"/>
</dbReference>
<keyword evidence="6" id="KW-1185">Reference proteome</keyword>
<accession>A0ABU8SDI0</accession>
<dbReference type="Gene3D" id="2.60.40.1930">
    <property type="match status" value="1"/>
</dbReference>
<name>A0ABU8SDI0_9SPHN</name>
<dbReference type="InterPro" id="IPR001599">
    <property type="entry name" value="Macroglobln_a2"/>
</dbReference>
<dbReference type="InterPro" id="IPR041246">
    <property type="entry name" value="Bact_MG10"/>
</dbReference>
<dbReference type="Pfam" id="PF00207">
    <property type="entry name" value="A2M"/>
    <property type="match status" value="1"/>
</dbReference>